<dbReference type="InterPro" id="IPR016130">
    <property type="entry name" value="Tyr_Pase_AS"/>
</dbReference>
<dbReference type="SUPFAM" id="SSF52799">
    <property type="entry name" value="(Phosphotyrosine protein) phosphatases II"/>
    <property type="match status" value="1"/>
</dbReference>
<dbReference type="AlphaFoldDB" id="A0A5E4N8U8"/>
<evidence type="ECO:0000256" key="13">
    <source>
        <dbReference type="ARBA" id="ARBA00043734"/>
    </source>
</evidence>
<evidence type="ECO:0000259" key="22">
    <source>
        <dbReference type="PROSITE" id="PS51181"/>
    </source>
</evidence>
<organism evidence="24 25">
    <name type="scientific">Cinara cedri</name>
    <dbReference type="NCBI Taxonomy" id="506608"/>
    <lineage>
        <taxon>Eukaryota</taxon>
        <taxon>Metazoa</taxon>
        <taxon>Ecdysozoa</taxon>
        <taxon>Arthropoda</taxon>
        <taxon>Hexapoda</taxon>
        <taxon>Insecta</taxon>
        <taxon>Pterygota</taxon>
        <taxon>Neoptera</taxon>
        <taxon>Paraneoptera</taxon>
        <taxon>Hemiptera</taxon>
        <taxon>Sternorrhyncha</taxon>
        <taxon>Aphidomorpha</taxon>
        <taxon>Aphidoidea</taxon>
        <taxon>Aphididae</taxon>
        <taxon>Lachninae</taxon>
        <taxon>Cinara</taxon>
    </lineage>
</organism>
<comment type="catalytic activity">
    <reaction evidence="17">
        <text>O-phospho-L-seryl-[protein] + H2O = L-seryl-[protein] + phosphate</text>
        <dbReference type="Rhea" id="RHEA:20629"/>
        <dbReference type="Rhea" id="RHEA-COMP:9863"/>
        <dbReference type="Rhea" id="RHEA-COMP:11604"/>
        <dbReference type="ChEBI" id="CHEBI:15377"/>
        <dbReference type="ChEBI" id="CHEBI:29999"/>
        <dbReference type="ChEBI" id="CHEBI:43474"/>
        <dbReference type="ChEBI" id="CHEBI:83421"/>
        <dbReference type="EC" id="3.1.3.16"/>
    </reaction>
    <physiologicalReaction direction="left-to-right" evidence="17">
        <dbReference type="Rhea" id="RHEA:20630"/>
    </physiologicalReaction>
</comment>
<evidence type="ECO:0000256" key="14">
    <source>
        <dbReference type="ARBA" id="ARBA00043760"/>
    </source>
</evidence>
<comment type="subcellular location">
    <subcellularLocation>
        <location evidence="1">Cytoplasm</location>
    </subcellularLocation>
</comment>
<dbReference type="InterPro" id="IPR029023">
    <property type="entry name" value="Tensin_phosphatase"/>
</dbReference>
<keyword evidence="6" id="KW-0963">Cytoplasm</keyword>
<comment type="catalytic activity">
    <reaction evidence="15">
        <text>1D-myo-inositol 1,3,4,5,6-pentakisphosphate + H2O = 1D-myo-inositol 1,4,5,6-tetrakisphosphate + phosphate</text>
        <dbReference type="Rhea" id="RHEA:77143"/>
        <dbReference type="ChEBI" id="CHEBI:15377"/>
        <dbReference type="ChEBI" id="CHEBI:43474"/>
        <dbReference type="ChEBI" id="CHEBI:57627"/>
        <dbReference type="ChEBI" id="CHEBI:57733"/>
    </reaction>
    <physiologicalReaction direction="left-to-right" evidence="15">
        <dbReference type="Rhea" id="RHEA:77144"/>
    </physiologicalReaction>
</comment>
<dbReference type="GO" id="GO:0050793">
    <property type="term" value="P:regulation of developmental process"/>
    <property type="evidence" value="ECO:0007669"/>
    <property type="project" value="UniProtKB-ARBA"/>
</dbReference>
<evidence type="ECO:0000256" key="3">
    <source>
        <dbReference type="ARBA" id="ARBA00013015"/>
    </source>
</evidence>
<evidence type="ECO:0000256" key="2">
    <source>
        <dbReference type="ARBA" id="ARBA00007881"/>
    </source>
</evidence>
<name>A0A5E4N8U8_9HEMI</name>
<dbReference type="PROSITE" id="PS51182">
    <property type="entry name" value="C2_TENSIN"/>
    <property type="match status" value="1"/>
</dbReference>
<evidence type="ECO:0000256" key="18">
    <source>
        <dbReference type="ARBA" id="ARBA00048832"/>
    </source>
</evidence>
<dbReference type="GO" id="GO:0004725">
    <property type="term" value="F:protein tyrosine phosphatase activity"/>
    <property type="evidence" value="ECO:0007669"/>
    <property type="project" value="UniProtKB-EC"/>
</dbReference>
<dbReference type="Proteomes" id="UP000325440">
    <property type="component" value="Unassembled WGS sequence"/>
</dbReference>
<dbReference type="PROSITE" id="PS51181">
    <property type="entry name" value="PPASE_TENSIN"/>
    <property type="match status" value="1"/>
</dbReference>
<dbReference type="EC" id="3.1.3.16" evidence="5"/>
<dbReference type="InterPro" id="IPR029021">
    <property type="entry name" value="Prot-tyrosine_phosphatase-like"/>
</dbReference>
<dbReference type="SMART" id="SM01326">
    <property type="entry name" value="PTEN_C2"/>
    <property type="match status" value="1"/>
</dbReference>
<evidence type="ECO:0000256" key="19">
    <source>
        <dbReference type="ARBA" id="ARBA00051341"/>
    </source>
</evidence>
<feature type="domain" description="Tyrosine specific protein phosphatases" evidence="21">
    <location>
        <begin position="133"/>
        <end position="190"/>
    </location>
</feature>
<dbReference type="GO" id="GO:0051896">
    <property type="term" value="P:regulation of phosphatidylinositol 3-kinase/protein kinase B signal transduction"/>
    <property type="evidence" value="ECO:0007669"/>
    <property type="project" value="TreeGrafter"/>
</dbReference>
<comment type="catalytic activity">
    <reaction evidence="11">
        <text>1,2-dioctanoyl-sn-glycero-3-phospho-(1D-myo-inositol-3,4,5-trisphosphate) + H2O = 1,2-dioctanoyl-sn-glycero-3-phospho-(1D-myo-inositol-4,5-bisphosphate) + phosphate</text>
        <dbReference type="Rhea" id="RHEA:43552"/>
        <dbReference type="ChEBI" id="CHEBI:15377"/>
        <dbReference type="ChEBI" id="CHEBI:43474"/>
        <dbReference type="ChEBI" id="CHEBI:83416"/>
        <dbReference type="ChEBI" id="CHEBI:83419"/>
    </reaction>
    <physiologicalReaction direction="left-to-right" evidence="11">
        <dbReference type="Rhea" id="RHEA:43553"/>
    </physiologicalReaction>
</comment>
<dbReference type="GO" id="GO:0016314">
    <property type="term" value="F:phosphatidylinositol-3,4,5-trisphosphate 3-phosphatase activity"/>
    <property type="evidence" value="ECO:0007669"/>
    <property type="project" value="UniProtKB-EC"/>
</dbReference>
<evidence type="ECO:0000256" key="11">
    <source>
        <dbReference type="ARBA" id="ARBA00034268"/>
    </source>
</evidence>
<dbReference type="EC" id="3.1.3.48" evidence="4"/>
<evidence type="ECO:0000256" key="8">
    <source>
        <dbReference type="ARBA" id="ARBA00022912"/>
    </source>
</evidence>
<dbReference type="GO" id="GO:0048870">
    <property type="term" value="P:cell motility"/>
    <property type="evidence" value="ECO:0007669"/>
    <property type="project" value="TreeGrafter"/>
</dbReference>
<evidence type="ECO:0000256" key="16">
    <source>
        <dbReference type="ARBA" id="ARBA00044309"/>
    </source>
</evidence>
<evidence type="ECO:0000256" key="10">
    <source>
        <dbReference type="ARBA" id="ARBA00034256"/>
    </source>
</evidence>
<evidence type="ECO:0000256" key="12">
    <source>
        <dbReference type="ARBA" id="ARBA00034338"/>
    </source>
</evidence>
<comment type="similarity">
    <text evidence="2">Belongs to the PTEN phosphatase protein family.</text>
</comment>
<evidence type="ECO:0000256" key="7">
    <source>
        <dbReference type="ARBA" id="ARBA00022801"/>
    </source>
</evidence>
<dbReference type="GO" id="GO:0043491">
    <property type="term" value="P:phosphatidylinositol 3-kinase/protein kinase B signal transduction"/>
    <property type="evidence" value="ECO:0007669"/>
    <property type="project" value="TreeGrafter"/>
</dbReference>
<protein>
    <recommendedName>
        <fullName evidence="12">Phosphatidylinositol 3,4,5-trisphosphate 3-phosphatase and dual-specificity protein phosphatase PTEN</fullName>
        <ecNumber evidence="5">3.1.3.16</ecNumber>
        <ecNumber evidence="4">3.1.3.48</ecNumber>
        <ecNumber evidence="3">3.1.3.67</ecNumber>
    </recommendedName>
    <alternativeName>
        <fullName evidence="16">Inositol polyphosphate 3-phosphatase</fullName>
    </alternativeName>
</protein>
<dbReference type="Pfam" id="PF10409">
    <property type="entry name" value="PTEN_C2"/>
    <property type="match status" value="1"/>
</dbReference>
<dbReference type="InterPro" id="IPR035892">
    <property type="entry name" value="C2_domain_sf"/>
</dbReference>
<feature type="region of interest" description="Disordered" evidence="20">
    <location>
        <begin position="414"/>
        <end position="450"/>
    </location>
</feature>
<dbReference type="GO" id="GO:0042995">
    <property type="term" value="C:cell projection"/>
    <property type="evidence" value="ECO:0007669"/>
    <property type="project" value="UniProtKB-ARBA"/>
</dbReference>
<feature type="domain" description="C2 tensin-type" evidence="23">
    <location>
        <begin position="221"/>
        <end position="407"/>
    </location>
</feature>
<feature type="domain" description="Phosphatase tensin-type" evidence="22">
    <location>
        <begin position="44"/>
        <end position="216"/>
    </location>
</feature>
<dbReference type="PROSITE" id="PS00383">
    <property type="entry name" value="TYR_PHOSPHATASE_1"/>
    <property type="match status" value="1"/>
</dbReference>
<dbReference type="Gene3D" id="3.90.190.10">
    <property type="entry name" value="Protein tyrosine phosphatase superfamily"/>
    <property type="match status" value="1"/>
</dbReference>
<dbReference type="InterPro" id="IPR045101">
    <property type="entry name" value="PTP_PTEN"/>
</dbReference>
<comment type="catalytic activity">
    <reaction evidence="14">
        <text>a 1,2-diacyl-sn-glycero-3-phospho-(1D-myo-inositol-3,4,5-trisphosphate) + H2O = a 1,2-diacyl-sn-glycero-3-phospho-(1D-myo-inositol-4,5-bisphosphate) + phosphate</text>
        <dbReference type="Rhea" id="RHEA:25017"/>
        <dbReference type="ChEBI" id="CHEBI:15377"/>
        <dbReference type="ChEBI" id="CHEBI:43474"/>
        <dbReference type="ChEBI" id="CHEBI:57836"/>
        <dbReference type="ChEBI" id="CHEBI:58456"/>
        <dbReference type="EC" id="3.1.3.67"/>
    </reaction>
    <physiologicalReaction direction="left-to-right" evidence="14">
        <dbReference type="Rhea" id="RHEA:25018"/>
    </physiologicalReaction>
</comment>
<dbReference type="PROSITE" id="PS50056">
    <property type="entry name" value="TYR_PHOSPHATASE_2"/>
    <property type="match status" value="1"/>
</dbReference>
<dbReference type="InterPro" id="IPR014020">
    <property type="entry name" value="Tensin_C2-dom"/>
</dbReference>
<dbReference type="GO" id="GO:0005886">
    <property type="term" value="C:plasma membrane"/>
    <property type="evidence" value="ECO:0007669"/>
    <property type="project" value="TreeGrafter"/>
</dbReference>
<evidence type="ECO:0000313" key="25">
    <source>
        <dbReference type="Proteomes" id="UP000325440"/>
    </source>
</evidence>
<dbReference type="GO" id="GO:0008285">
    <property type="term" value="P:negative regulation of cell population proliferation"/>
    <property type="evidence" value="ECO:0007669"/>
    <property type="project" value="TreeGrafter"/>
</dbReference>
<sequence length="450" mass="51530">MVNSRAMDEQSTGLVHSSAIRTRMAIPNIKMTNPIKKLVSKQRKRYTEDGFNLDLTYIVNNVIAMGFPAENLEGVVYRNHIDDVSRLLDKKHPNHYKIYNLCSEKSYDGSKFHQRVATYPFQDHNPPSIEVIRPFCEDVENWLSRDDRNVAAVHCKAGKGRTGVMISCYLIHTKQYSSAEEALNYYGQQRTLDEKGVTIPSQRRYVDYYALLVKYNLNYKPVVLTIKEIKLDPVPNIFNSGQTCIRVVISEWIDGNSSKLRKVYSSDVQDFRRNASDVTIRLTQITQVLGDVKVECYNKHKMKKKEKLFHFWFNTYFVSEAAGIENGNRNKYNGQHEKTVRTNSMDDSTNLRFPNNKIRANSIGHANGSDNRLLTLTMNKWDLDGHKDKQNKLFSADFNVRLLFERADVSEPVVGETLSESESSSCTTAEEDDTGCEGDGWESGFRKPVA</sequence>
<dbReference type="GO" id="GO:0005829">
    <property type="term" value="C:cytosol"/>
    <property type="evidence" value="ECO:0007669"/>
    <property type="project" value="TreeGrafter"/>
</dbReference>
<comment type="catalytic activity">
    <reaction evidence="10">
        <text>1,2-dihexadecanoyl-sn-glycero-3-phospho-(1D-myo-inositol-3,4,5-trisphosphate) + H2O = 1,2-dihexadecanoyl-sn-glycero-3-phospho-(1D-myo-inositol-4,5-bisphosphate) + phosphate</text>
        <dbReference type="Rhea" id="RHEA:43560"/>
        <dbReference type="ChEBI" id="CHEBI:15377"/>
        <dbReference type="ChEBI" id="CHEBI:43474"/>
        <dbReference type="ChEBI" id="CHEBI:83420"/>
        <dbReference type="ChEBI" id="CHEBI:83423"/>
    </reaction>
    <physiologicalReaction direction="left-to-right" evidence="10">
        <dbReference type="Rhea" id="RHEA:43561"/>
    </physiologicalReaction>
</comment>
<feature type="compositionally biased region" description="Acidic residues" evidence="20">
    <location>
        <begin position="429"/>
        <end position="440"/>
    </location>
</feature>
<dbReference type="GO" id="GO:0046856">
    <property type="term" value="P:phosphatidylinositol dephosphorylation"/>
    <property type="evidence" value="ECO:0007669"/>
    <property type="project" value="TreeGrafter"/>
</dbReference>
<dbReference type="InterPro" id="IPR051281">
    <property type="entry name" value="Dual-spec_lipid-protein_phosph"/>
</dbReference>
<keyword evidence="9" id="KW-0443">Lipid metabolism</keyword>
<comment type="catalytic activity">
    <reaction evidence="18">
        <text>O-phospho-L-threonyl-[protein] + H2O = L-threonyl-[protein] + phosphate</text>
        <dbReference type="Rhea" id="RHEA:47004"/>
        <dbReference type="Rhea" id="RHEA-COMP:11060"/>
        <dbReference type="Rhea" id="RHEA-COMP:11605"/>
        <dbReference type="ChEBI" id="CHEBI:15377"/>
        <dbReference type="ChEBI" id="CHEBI:30013"/>
        <dbReference type="ChEBI" id="CHEBI:43474"/>
        <dbReference type="ChEBI" id="CHEBI:61977"/>
        <dbReference type="EC" id="3.1.3.16"/>
    </reaction>
    <physiologicalReaction direction="left-to-right" evidence="18">
        <dbReference type="Rhea" id="RHEA:47005"/>
    </physiologicalReaction>
</comment>
<accession>A0A5E4N8U8</accession>
<comment type="catalytic activity">
    <reaction evidence="19">
        <text>O-phospho-L-tyrosyl-[protein] + H2O = L-tyrosyl-[protein] + phosphate</text>
        <dbReference type="Rhea" id="RHEA:10684"/>
        <dbReference type="Rhea" id="RHEA-COMP:10136"/>
        <dbReference type="Rhea" id="RHEA-COMP:20101"/>
        <dbReference type="ChEBI" id="CHEBI:15377"/>
        <dbReference type="ChEBI" id="CHEBI:43474"/>
        <dbReference type="ChEBI" id="CHEBI:46858"/>
        <dbReference type="ChEBI" id="CHEBI:61978"/>
        <dbReference type="EC" id="3.1.3.48"/>
    </reaction>
    <physiologicalReaction direction="left-to-right" evidence="19">
        <dbReference type="Rhea" id="RHEA:10685"/>
    </physiologicalReaction>
</comment>
<dbReference type="SUPFAM" id="SSF49562">
    <property type="entry name" value="C2 domain (Calcium/lipid-binding domain, CaLB)"/>
    <property type="match status" value="1"/>
</dbReference>
<gene>
    <name evidence="24" type="ORF">CINCED_3A007570</name>
</gene>
<evidence type="ECO:0000256" key="6">
    <source>
        <dbReference type="ARBA" id="ARBA00022490"/>
    </source>
</evidence>
<dbReference type="GO" id="GO:0004722">
    <property type="term" value="F:protein serine/threonine phosphatase activity"/>
    <property type="evidence" value="ECO:0007669"/>
    <property type="project" value="UniProtKB-EC"/>
</dbReference>
<dbReference type="FunFam" id="3.90.190.10:FF:000029">
    <property type="entry name" value="Phosphatidylinositol 3,4,5-trisphosphate 3-phosphatase and dual-specificity protein phosphatase PTEN"/>
    <property type="match status" value="1"/>
</dbReference>
<dbReference type="Pfam" id="PF22785">
    <property type="entry name" value="Tc-R-P"/>
    <property type="match status" value="1"/>
</dbReference>
<evidence type="ECO:0000256" key="1">
    <source>
        <dbReference type="ARBA" id="ARBA00004496"/>
    </source>
</evidence>
<keyword evidence="25" id="KW-1185">Reference proteome</keyword>
<evidence type="ECO:0000256" key="15">
    <source>
        <dbReference type="ARBA" id="ARBA00043762"/>
    </source>
</evidence>
<evidence type="ECO:0000259" key="23">
    <source>
        <dbReference type="PROSITE" id="PS51182"/>
    </source>
</evidence>
<dbReference type="PANTHER" id="PTHR12305:SF81">
    <property type="entry name" value="PHOSPHATIDYLINOSITOL 3,4,5-TRISPHOSPHATE 3-PHOSPHATASE AND DUAL-SPECIFICITY PROTEIN PHOSPHATASE PTEN"/>
    <property type="match status" value="1"/>
</dbReference>
<evidence type="ECO:0000256" key="9">
    <source>
        <dbReference type="ARBA" id="ARBA00023098"/>
    </source>
</evidence>
<evidence type="ECO:0000256" key="4">
    <source>
        <dbReference type="ARBA" id="ARBA00013064"/>
    </source>
</evidence>
<dbReference type="EMBL" id="CABPRJ010001914">
    <property type="protein sequence ID" value="VVC41188.1"/>
    <property type="molecule type" value="Genomic_DNA"/>
</dbReference>
<dbReference type="CDD" id="cd14509">
    <property type="entry name" value="PTP_PTEN"/>
    <property type="match status" value="1"/>
</dbReference>
<dbReference type="EC" id="3.1.3.67" evidence="3"/>
<evidence type="ECO:0000256" key="17">
    <source>
        <dbReference type="ARBA" id="ARBA00047986"/>
    </source>
</evidence>
<comment type="catalytic activity">
    <reaction evidence="13">
        <text>1D-myo-inositol 1,3,4,5-tetrakisphosphate + H2O = 1D-myo-inositol 1,4,5-trisphosphate + phosphate</text>
        <dbReference type="Rhea" id="RHEA:77155"/>
        <dbReference type="ChEBI" id="CHEBI:15377"/>
        <dbReference type="ChEBI" id="CHEBI:43474"/>
        <dbReference type="ChEBI" id="CHEBI:57895"/>
        <dbReference type="ChEBI" id="CHEBI:203600"/>
    </reaction>
    <physiologicalReaction direction="left-to-right" evidence="13">
        <dbReference type="Rhea" id="RHEA:77156"/>
    </physiologicalReaction>
</comment>
<dbReference type="PANTHER" id="PTHR12305">
    <property type="entry name" value="PHOSPHATASE WITH HOMOLOGY TO TENSIN"/>
    <property type="match status" value="1"/>
</dbReference>
<dbReference type="GO" id="GO:0005634">
    <property type="term" value="C:nucleus"/>
    <property type="evidence" value="ECO:0007669"/>
    <property type="project" value="TreeGrafter"/>
</dbReference>
<evidence type="ECO:0000256" key="5">
    <source>
        <dbReference type="ARBA" id="ARBA00013081"/>
    </source>
</evidence>
<evidence type="ECO:0000259" key="21">
    <source>
        <dbReference type="PROSITE" id="PS50056"/>
    </source>
</evidence>
<keyword evidence="8" id="KW-0904">Protein phosphatase</keyword>
<evidence type="ECO:0000256" key="20">
    <source>
        <dbReference type="SAM" id="MobiDB-lite"/>
    </source>
</evidence>
<keyword evidence="7" id="KW-0378">Hydrolase</keyword>
<proteinExistence type="inferred from homology"/>
<dbReference type="Gene3D" id="2.60.40.1110">
    <property type="match status" value="1"/>
</dbReference>
<dbReference type="InterPro" id="IPR000387">
    <property type="entry name" value="Tyr_Pase_dom"/>
</dbReference>
<reference evidence="24 25" key="1">
    <citation type="submission" date="2019-08" db="EMBL/GenBank/DDBJ databases">
        <authorList>
            <person name="Alioto T."/>
            <person name="Alioto T."/>
            <person name="Gomez Garrido J."/>
        </authorList>
    </citation>
    <scope>NUCLEOTIDE SEQUENCE [LARGE SCALE GENOMIC DNA]</scope>
</reference>
<feature type="compositionally biased region" description="Low complexity" evidence="20">
    <location>
        <begin position="416"/>
        <end position="428"/>
    </location>
</feature>
<evidence type="ECO:0000313" key="24">
    <source>
        <dbReference type="EMBL" id="VVC41188.1"/>
    </source>
</evidence>
<dbReference type="OrthoDB" id="16692at2759"/>